<dbReference type="SMART" id="SM00448">
    <property type="entry name" value="REC"/>
    <property type="match status" value="1"/>
</dbReference>
<dbReference type="Proteomes" id="UP000198284">
    <property type="component" value="Unassembled WGS sequence"/>
</dbReference>
<organism evidence="4 5">
    <name type="scientific">Noviherbaspirillum humi</name>
    <dbReference type="NCBI Taxonomy" id="1688639"/>
    <lineage>
        <taxon>Bacteria</taxon>
        <taxon>Pseudomonadati</taxon>
        <taxon>Pseudomonadota</taxon>
        <taxon>Betaproteobacteria</taxon>
        <taxon>Burkholderiales</taxon>
        <taxon>Oxalobacteraceae</taxon>
        <taxon>Noviherbaspirillum</taxon>
    </lineage>
</organism>
<dbReference type="Pfam" id="PF00072">
    <property type="entry name" value="Response_reg"/>
    <property type="match status" value="1"/>
</dbReference>
<dbReference type="OrthoDB" id="9800897at2"/>
<feature type="modified residue" description="4-aspartylphosphate" evidence="2">
    <location>
        <position position="59"/>
    </location>
</feature>
<evidence type="ECO:0000259" key="3">
    <source>
        <dbReference type="PROSITE" id="PS50110"/>
    </source>
</evidence>
<dbReference type="AlphaFoldDB" id="A0A239JZW8"/>
<dbReference type="PANTHER" id="PTHR44591">
    <property type="entry name" value="STRESS RESPONSE REGULATOR PROTEIN 1"/>
    <property type="match status" value="1"/>
</dbReference>
<feature type="domain" description="Response regulatory" evidence="3">
    <location>
        <begin position="8"/>
        <end position="126"/>
    </location>
</feature>
<gene>
    <name evidence="4" type="ORF">SAMN06265795_11446</name>
</gene>
<dbReference type="EMBL" id="FZOT01000014">
    <property type="protein sequence ID" value="SNT10963.1"/>
    <property type="molecule type" value="Genomic_DNA"/>
</dbReference>
<evidence type="ECO:0000313" key="4">
    <source>
        <dbReference type="EMBL" id="SNT10963.1"/>
    </source>
</evidence>
<dbReference type="SUPFAM" id="SSF52172">
    <property type="entry name" value="CheY-like"/>
    <property type="match status" value="1"/>
</dbReference>
<dbReference type="PROSITE" id="PS50110">
    <property type="entry name" value="RESPONSE_REGULATORY"/>
    <property type="match status" value="1"/>
</dbReference>
<keyword evidence="1 2" id="KW-0597">Phosphoprotein</keyword>
<proteinExistence type="predicted"/>
<dbReference type="InterPro" id="IPR001789">
    <property type="entry name" value="Sig_transdc_resp-reg_receiver"/>
</dbReference>
<evidence type="ECO:0000256" key="1">
    <source>
        <dbReference type="ARBA" id="ARBA00022553"/>
    </source>
</evidence>
<dbReference type="GO" id="GO:0000160">
    <property type="term" value="P:phosphorelay signal transduction system"/>
    <property type="evidence" value="ECO:0007669"/>
    <property type="project" value="InterPro"/>
</dbReference>
<keyword evidence="5" id="KW-1185">Reference proteome</keyword>
<sequence>MTAPALHSILYVEDDPDIQTIAQISLEEVGGFSVRICNSGIEAFNVINAGFTPDLMLLDVMMPEADGPMILDALRRLPETRSTPAVFVTAKVQPNEIAYYKSLGVLGVIAKPFDPMLLPEQVQQLWRDAHD</sequence>
<reference evidence="4 5" key="1">
    <citation type="submission" date="2017-06" db="EMBL/GenBank/DDBJ databases">
        <authorList>
            <person name="Kim H.J."/>
            <person name="Triplett B.A."/>
        </authorList>
    </citation>
    <scope>NUCLEOTIDE SEQUENCE [LARGE SCALE GENOMIC DNA]</scope>
    <source>
        <strain evidence="4 5">U15</strain>
    </source>
</reference>
<dbReference type="InterPro" id="IPR011006">
    <property type="entry name" value="CheY-like_superfamily"/>
</dbReference>
<dbReference type="Gene3D" id="3.40.50.2300">
    <property type="match status" value="1"/>
</dbReference>
<dbReference type="RefSeq" id="WP_089400672.1">
    <property type="nucleotide sequence ID" value="NZ_FZOT01000014.1"/>
</dbReference>
<protein>
    <submittedName>
        <fullName evidence="4">CheY chemotaxis protein or a CheY-like REC (Receiver) domain</fullName>
    </submittedName>
</protein>
<evidence type="ECO:0000256" key="2">
    <source>
        <dbReference type="PROSITE-ProRule" id="PRU00169"/>
    </source>
</evidence>
<accession>A0A239JZW8</accession>
<dbReference type="InterPro" id="IPR050595">
    <property type="entry name" value="Bact_response_regulator"/>
</dbReference>
<dbReference type="PANTHER" id="PTHR44591:SF3">
    <property type="entry name" value="RESPONSE REGULATORY DOMAIN-CONTAINING PROTEIN"/>
    <property type="match status" value="1"/>
</dbReference>
<evidence type="ECO:0000313" key="5">
    <source>
        <dbReference type="Proteomes" id="UP000198284"/>
    </source>
</evidence>
<name>A0A239JZW8_9BURK</name>